<dbReference type="Proteomes" id="UP000655225">
    <property type="component" value="Unassembled WGS sequence"/>
</dbReference>
<dbReference type="OrthoDB" id="1920326at2759"/>
<dbReference type="OMA" id="MAFPIEV"/>
<dbReference type="SUPFAM" id="SSF53098">
    <property type="entry name" value="Ribonuclease H-like"/>
    <property type="match status" value="1"/>
</dbReference>
<dbReference type="InterPro" id="IPR002562">
    <property type="entry name" value="3'-5'_exonuclease_dom"/>
</dbReference>
<dbReference type="EMBL" id="JABCRI010000011">
    <property type="protein sequence ID" value="KAF8398125.1"/>
    <property type="molecule type" value="Genomic_DNA"/>
</dbReference>
<dbReference type="GO" id="GO:0005634">
    <property type="term" value="C:nucleus"/>
    <property type="evidence" value="ECO:0007669"/>
    <property type="project" value="TreeGrafter"/>
</dbReference>
<dbReference type="AlphaFoldDB" id="A0A834Z1Z8"/>
<name>A0A834Z1Z8_TETSI</name>
<dbReference type="InterPro" id="IPR051132">
    <property type="entry name" value="3-5_Exonuclease_domain"/>
</dbReference>
<dbReference type="GO" id="GO:0005737">
    <property type="term" value="C:cytoplasm"/>
    <property type="evidence" value="ECO:0007669"/>
    <property type="project" value="TreeGrafter"/>
</dbReference>
<evidence type="ECO:0000256" key="2">
    <source>
        <dbReference type="ARBA" id="ARBA00022801"/>
    </source>
</evidence>
<protein>
    <recommendedName>
        <fullName evidence="3">3'-5' exonuclease domain-containing protein</fullName>
    </recommendedName>
</protein>
<keyword evidence="5" id="KW-1185">Reference proteome</keyword>
<gene>
    <name evidence="4" type="ORF">HHK36_017050</name>
</gene>
<evidence type="ECO:0000259" key="3">
    <source>
        <dbReference type="Pfam" id="PF01612"/>
    </source>
</evidence>
<dbReference type="PANTHER" id="PTHR13620">
    <property type="entry name" value="3-5 EXONUCLEASE"/>
    <property type="match status" value="1"/>
</dbReference>
<feature type="domain" description="3'-5' exonuclease" evidence="3">
    <location>
        <begin position="62"/>
        <end position="193"/>
    </location>
</feature>
<sequence length="201" mass="23080">MSISIEELDQPYETHQFFEVTLFNDHIETLVTHTPSMVDTWIADTEYIHRHRLNNLIVGLENPVAILQLCVGRRCLIFQLLRLPSPSIPPSLASFLNNRDYSFVGVGIGRDVQKLMVDHGLRVSRSFDLRRLAARVLNMSELRHAGLRRLAREVLEKDVEKPTEVTLSGWDSEFLTLAQVQYACVDAFLSFEIGRTLFLRN</sequence>
<accession>A0A834Z1Z8</accession>
<dbReference type="CDD" id="cd06141">
    <property type="entry name" value="WRN_exo"/>
    <property type="match status" value="1"/>
</dbReference>
<dbReference type="Gene3D" id="3.30.420.10">
    <property type="entry name" value="Ribonuclease H-like superfamily/Ribonuclease H"/>
    <property type="match status" value="1"/>
</dbReference>
<organism evidence="4 5">
    <name type="scientific">Tetracentron sinense</name>
    <name type="common">Spur-leaf</name>
    <dbReference type="NCBI Taxonomy" id="13715"/>
    <lineage>
        <taxon>Eukaryota</taxon>
        <taxon>Viridiplantae</taxon>
        <taxon>Streptophyta</taxon>
        <taxon>Embryophyta</taxon>
        <taxon>Tracheophyta</taxon>
        <taxon>Spermatophyta</taxon>
        <taxon>Magnoliopsida</taxon>
        <taxon>Trochodendrales</taxon>
        <taxon>Trochodendraceae</taxon>
        <taxon>Tetracentron</taxon>
    </lineage>
</organism>
<dbReference type="GO" id="GO:0006139">
    <property type="term" value="P:nucleobase-containing compound metabolic process"/>
    <property type="evidence" value="ECO:0007669"/>
    <property type="project" value="InterPro"/>
</dbReference>
<dbReference type="GO" id="GO:0008408">
    <property type="term" value="F:3'-5' exonuclease activity"/>
    <property type="evidence" value="ECO:0007669"/>
    <property type="project" value="InterPro"/>
</dbReference>
<dbReference type="Pfam" id="PF01612">
    <property type="entry name" value="DNA_pol_A_exo1"/>
    <property type="match status" value="1"/>
</dbReference>
<proteinExistence type="predicted"/>
<reference evidence="4 5" key="1">
    <citation type="submission" date="2020-04" db="EMBL/GenBank/DDBJ databases">
        <title>Plant Genome Project.</title>
        <authorList>
            <person name="Zhang R.-G."/>
        </authorList>
    </citation>
    <scope>NUCLEOTIDE SEQUENCE [LARGE SCALE GENOMIC DNA]</scope>
    <source>
        <strain evidence="4">YNK0</strain>
        <tissue evidence="4">Leaf</tissue>
    </source>
</reference>
<dbReference type="PANTHER" id="PTHR13620:SF105">
    <property type="entry name" value="OS01G0737700 PROTEIN"/>
    <property type="match status" value="1"/>
</dbReference>
<dbReference type="InterPro" id="IPR036397">
    <property type="entry name" value="RNaseH_sf"/>
</dbReference>
<keyword evidence="1" id="KW-0540">Nuclease</keyword>
<dbReference type="InterPro" id="IPR012337">
    <property type="entry name" value="RNaseH-like_sf"/>
</dbReference>
<evidence type="ECO:0000313" key="4">
    <source>
        <dbReference type="EMBL" id="KAF8398125.1"/>
    </source>
</evidence>
<evidence type="ECO:0000256" key="1">
    <source>
        <dbReference type="ARBA" id="ARBA00022722"/>
    </source>
</evidence>
<evidence type="ECO:0000313" key="5">
    <source>
        <dbReference type="Proteomes" id="UP000655225"/>
    </source>
</evidence>
<comment type="caution">
    <text evidence="4">The sequence shown here is derived from an EMBL/GenBank/DDBJ whole genome shotgun (WGS) entry which is preliminary data.</text>
</comment>
<keyword evidence="2" id="KW-0378">Hydrolase</keyword>
<dbReference type="GO" id="GO:0003676">
    <property type="term" value="F:nucleic acid binding"/>
    <property type="evidence" value="ECO:0007669"/>
    <property type="project" value="InterPro"/>
</dbReference>